<organism evidence="1 2">
    <name type="scientific">Fusarium sporotrichioides</name>
    <dbReference type="NCBI Taxonomy" id="5514"/>
    <lineage>
        <taxon>Eukaryota</taxon>
        <taxon>Fungi</taxon>
        <taxon>Dikarya</taxon>
        <taxon>Ascomycota</taxon>
        <taxon>Pezizomycotina</taxon>
        <taxon>Sordariomycetes</taxon>
        <taxon>Hypocreomycetidae</taxon>
        <taxon>Hypocreales</taxon>
        <taxon>Nectriaceae</taxon>
        <taxon>Fusarium</taxon>
    </lineage>
</organism>
<name>A0A395SCZ9_FUSSP</name>
<evidence type="ECO:0000313" key="1">
    <source>
        <dbReference type="EMBL" id="RGP70047.1"/>
    </source>
</evidence>
<dbReference type="AlphaFoldDB" id="A0A395SCZ9"/>
<comment type="caution">
    <text evidence="1">The sequence shown here is derived from an EMBL/GenBank/DDBJ whole genome shotgun (WGS) entry which is preliminary data.</text>
</comment>
<dbReference type="Proteomes" id="UP000266152">
    <property type="component" value="Unassembled WGS sequence"/>
</dbReference>
<accession>A0A395SCZ9</accession>
<sequence length="173" mass="19374">MRLISEYFDDFRDIVCLLYHELLPVEGWSRGLFIQIHSQPTQKVWTPGIASGLRKWPDHRIFDDIILLVTSIPIATTLKDLLNPLTLIAYANESINDIRYLSLHDLGFVPGLCHPSYAPYGATNIITSENDEEIGKRAGIFSGEFLSAFKGYHTLTAALASLQRASANTELKP</sequence>
<protein>
    <submittedName>
        <fullName evidence="1">Uncharacterized protein</fullName>
    </submittedName>
</protein>
<gene>
    <name evidence="1" type="ORF">FSPOR_4339</name>
</gene>
<keyword evidence="2" id="KW-1185">Reference proteome</keyword>
<dbReference type="EMBL" id="PXOF01000055">
    <property type="protein sequence ID" value="RGP70047.1"/>
    <property type="molecule type" value="Genomic_DNA"/>
</dbReference>
<reference evidence="1 2" key="1">
    <citation type="journal article" date="2018" name="PLoS Pathog.">
        <title>Evolution of structural diversity of trichothecenes, a family of toxins produced by plant pathogenic and entomopathogenic fungi.</title>
        <authorList>
            <person name="Proctor R.H."/>
            <person name="McCormick S.P."/>
            <person name="Kim H.S."/>
            <person name="Cardoza R.E."/>
            <person name="Stanley A.M."/>
            <person name="Lindo L."/>
            <person name="Kelly A."/>
            <person name="Brown D.W."/>
            <person name="Lee T."/>
            <person name="Vaughan M.M."/>
            <person name="Alexander N.J."/>
            <person name="Busman M."/>
            <person name="Gutierrez S."/>
        </authorList>
    </citation>
    <scope>NUCLEOTIDE SEQUENCE [LARGE SCALE GENOMIC DNA]</scope>
    <source>
        <strain evidence="1 2">NRRL 3299</strain>
    </source>
</reference>
<proteinExistence type="predicted"/>
<evidence type="ECO:0000313" key="2">
    <source>
        <dbReference type="Proteomes" id="UP000266152"/>
    </source>
</evidence>